<dbReference type="InterPro" id="IPR013083">
    <property type="entry name" value="Znf_RING/FYVE/PHD"/>
</dbReference>
<dbReference type="Pfam" id="PF13639">
    <property type="entry name" value="zf-RING_2"/>
    <property type="match status" value="1"/>
</dbReference>
<feature type="region of interest" description="Disordered" evidence="5">
    <location>
        <begin position="18"/>
        <end position="83"/>
    </location>
</feature>
<feature type="compositionally biased region" description="Basic residues" evidence="5">
    <location>
        <begin position="57"/>
        <end position="68"/>
    </location>
</feature>
<evidence type="ECO:0000313" key="8">
    <source>
        <dbReference type="Proteomes" id="UP001163823"/>
    </source>
</evidence>
<feature type="compositionally biased region" description="Basic and acidic residues" evidence="5">
    <location>
        <begin position="47"/>
        <end position="56"/>
    </location>
</feature>
<organism evidence="7 8">
    <name type="scientific">Quillaja saponaria</name>
    <name type="common">Soap bark tree</name>
    <dbReference type="NCBI Taxonomy" id="32244"/>
    <lineage>
        <taxon>Eukaryota</taxon>
        <taxon>Viridiplantae</taxon>
        <taxon>Streptophyta</taxon>
        <taxon>Embryophyta</taxon>
        <taxon>Tracheophyta</taxon>
        <taxon>Spermatophyta</taxon>
        <taxon>Magnoliopsida</taxon>
        <taxon>eudicotyledons</taxon>
        <taxon>Gunneridae</taxon>
        <taxon>Pentapetalae</taxon>
        <taxon>rosids</taxon>
        <taxon>fabids</taxon>
        <taxon>Fabales</taxon>
        <taxon>Quillajaceae</taxon>
        <taxon>Quillaja</taxon>
    </lineage>
</organism>
<dbReference type="EMBL" id="JARAOO010000005">
    <property type="protein sequence ID" value="KAJ7967545.1"/>
    <property type="molecule type" value="Genomic_DNA"/>
</dbReference>
<dbReference type="SUPFAM" id="SSF57850">
    <property type="entry name" value="RING/U-box"/>
    <property type="match status" value="1"/>
</dbReference>
<proteinExistence type="predicted"/>
<dbReference type="GO" id="GO:0006511">
    <property type="term" value="P:ubiquitin-dependent protein catabolic process"/>
    <property type="evidence" value="ECO:0007669"/>
    <property type="project" value="TreeGrafter"/>
</dbReference>
<dbReference type="Proteomes" id="UP001163823">
    <property type="component" value="Chromosome 5"/>
</dbReference>
<dbReference type="PANTHER" id="PTHR45931">
    <property type="entry name" value="SI:CH211-59O9.10"/>
    <property type="match status" value="1"/>
</dbReference>
<dbReference type="SMART" id="SM00184">
    <property type="entry name" value="RING"/>
    <property type="match status" value="1"/>
</dbReference>
<name>A0AAD7PUS3_QUISA</name>
<evidence type="ECO:0000256" key="5">
    <source>
        <dbReference type="SAM" id="MobiDB-lite"/>
    </source>
</evidence>
<dbReference type="InterPro" id="IPR051834">
    <property type="entry name" value="RING_finger_E3_ligase"/>
</dbReference>
<keyword evidence="8" id="KW-1185">Reference proteome</keyword>
<accession>A0AAD7PUS3</accession>
<evidence type="ECO:0000256" key="4">
    <source>
        <dbReference type="PROSITE-ProRule" id="PRU00175"/>
    </source>
</evidence>
<dbReference type="GO" id="GO:0005634">
    <property type="term" value="C:nucleus"/>
    <property type="evidence" value="ECO:0007669"/>
    <property type="project" value="TreeGrafter"/>
</dbReference>
<dbReference type="GO" id="GO:0008270">
    <property type="term" value="F:zinc ion binding"/>
    <property type="evidence" value="ECO:0007669"/>
    <property type="project" value="UniProtKB-KW"/>
</dbReference>
<keyword evidence="2 4" id="KW-0863">Zinc-finger</keyword>
<comment type="caution">
    <text evidence="7">The sequence shown here is derived from an EMBL/GenBank/DDBJ whole genome shotgun (WGS) entry which is preliminary data.</text>
</comment>
<dbReference type="Gene3D" id="3.30.40.10">
    <property type="entry name" value="Zinc/RING finger domain, C3HC4 (zinc finger)"/>
    <property type="match status" value="1"/>
</dbReference>
<sequence length="273" mass="30575">MTSASELFHSRRHRLGRTTDDLGLDSLPDRNLHVSSSNRRHHHHSRHDVDGGDGFRRSSHPRQHCHRASHAEHGSMRFDQGTTLSLSSNSVNAENLNSRNNQRVTGNDRLPGAVILARARLVERLRGASPSGNRLSGRAPLGTDELRHVNSRDWVAEIPIGNLARGALFTDLTSMGRAQLLQEQHKKPPGLSQEALDSLHLEVFNGRETELEGMRPRVPQDCSICLESFMEGDKLTCLPCGHKFHFVCLDPWVRCCGDCPYCRRDIIIPSDKP</sequence>
<feature type="domain" description="RING-type" evidence="6">
    <location>
        <begin position="222"/>
        <end position="263"/>
    </location>
</feature>
<gene>
    <name evidence="7" type="ORF">O6P43_011795</name>
</gene>
<keyword evidence="1" id="KW-0479">Metal-binding</keyword>
<evidence type="ECO:0000256" key="3">
    <source>
        <dbReference type="ARBA" id="ARBA00022833"/>
    </source>
</evidence>
<evidence type="ECO:0000313" key="7">
    <source>
        <dbReference type="EMBL" id="KAJ7967545.1"/>
    </source>
</evidence>
<evidence type="ECO:0000259" key="6">
    <source>
        <dbReference type="PROSITE" id="PS50089"/>
    </source>
</evidence>
<dbReference type="GO" id="GO:0061630">
    <property type="term" value="F:ubiquitin protein ligase activity"/>
    <property type="evidence" value="ECO:0007669"/>
    <property type="project" value="TreeGrafter"/>
</dbReference>
<keyword evidence="3" id="KW-0862">Zinc</keyword>
<dbReference type="InterPro" id="IPR001841">
    <property type="entry name" value="Znf_RING"/>
</dbReference>
<dbReference type="PROSITE" id="PS50089">
    <property type="entry name" value="ZF_RING_2"/>
    <property type="match status" value="1"/>
</dbReference>
<evidence type="ECO:0000256" key="2">
    <source>
        <dbReference type="ARBA" id="ARBA00022771"/>
    </source>
</evidence>
<reference evidence="7" key="1">
    <citation type="journal article" date="2023" name="Science">
        <title>Elucidation of the pathway for biosynthesis of saponin adjuvants from the soapbark tree.</title>
        <authorList>
            <person name="Reed J."/>
            <person name="Orme A."/>
            <person name="El-Demerdash A."/>
            <person name="Owen C."/>
            <person name="Martin L.B.B."/>
            <person name="Misra R.C."/>
            <person name="Kikuchi S."/>
            <person name="Rejzek M."/>
            <person name="Martin A.C."/>
            <person name="Harkess A."/>
            <person name="Leebens-Mack J."/>
            <person name="Louveau T."/>
            <person name="Stephenson M.J."/>
            <person name="Osbourn A."/>
        </authorList>
    </citation>
    <scope>NUCLEOTIDE SEQUENCE</scope>
    <source>
        <strain evidence="7">S10</strain>
    </source>
</reference>
<dbReference type="AlphaFoldDB" id="A0AAD7PUS3"/>
<protein>
    <submittedName>
        <fullName evidence="7">RING-H2 finger protein</fullName>
    </submittedName>
</protein>
<evidence type="ECO:0000256" key="1">
    <source>
        <dbReference type="ARBA" id="ARBA00022723"/>
    </source>
</evidence>
<dbReference type="PANTHER" id="PTHR45931:SF3">
    <property type="entry name" value="RING ZINC FINGER-CONTAINING PROTEIN"/>
    <property type="match status" value="1"/>
</dbReference>